<dbReference type="CDD" id="cd12792">
    <property type="entry name" value="RasGAP_plexin_B2"/>
    <property type="match status" value="1"/>
</dbReference>
<dbReference type="GO" id="GO:0007162">
    <property type="term" value="P:negative regulation of cell adhesion"/>
    <property type="evidence" value="ECO:0007669"/>
    <property type="project" value="TreeGrafter"/>
</dbReference>
<comment type="caution">
    <text evidence="12">Lacks conserved residue(s) required for the propagation of feature annotation.</text>
</comment>
<name>A0AAQ6A8N7_AMPOC</name>
<dbReference type="Pfam" id="PF01833">
    <property type="entry name" value="TIG"/>
    <property type="match status" value="2"/>
</dbReference>
<evidence type="ECO:0000256" key="9">
    <source>
        <dbReference type="ARBA" id="ARBA00023157"/>
    </source>
</evidence>
<dbReference type="InterPro" id="IPR015943">
    <property type="entry name" value="WD40/YVTN_repeat-like_dom_sf"/>
</dbReference>
<dbReference type="SUPFAM" id="SSF101912">
    <property type="entry name" value="Sema domain"/>
    <property type="match status" value="1"/>
</dbReference>
<reference evidence="17" key="2">
    <citation type="submission" date="2025-08" db="UniProtKB">
        <authorList>
            <consortium name="Ensembl"/>
        </authorList>
    </citation>
    <scope>IDENTIFICATION</scope>
</reference>
<dbReference type="GO" id="GO:0030334">
    <property type="term" value="P:regulation of cell migration"/>
    <property type="evidence" value="ECO:0007669"/>
    <property type="project" value="TreeGrafter"/>
</dbReference>
<dbReference type="InterPro" id="IPR016201">
    <property type="entry name" value="PSI"/>
</dbReference>
<keyword evidence="5 15" id="KW-0732">Signal</keyword>
<evidence type="ECO:0000259" key="16">
    <source>
        <dbReference type="PROSITE" id="PS51004"/>
    </source>
</evidence>
<evidence type="ECO:0000256" key="1">
    <source>
        <dbReference type="ARBA" id="ARBA00004251"/>
    </source>
</evidence>
<dbReference type="Pfam" id="PF24317">
    <property type="entry name" value="PSI_Plexin-B"/>
    <property type="match status" value="1"/>
</dbReference>
<evidence type="ECO:0000256" key="11">
    <source>
        <dbReference type="ARBA" id="ARBA00023180"/>
    </source>
</evidence>
<evidence type="ECO:0000256" key="12">
    <source>
        <dbReference type="PROSITE-ProRule" id="PRU00352"/>
    </source>
</evidence>
<feature type="compositionally biased region" description="Basic and acidic residues" evidence="13">
    <location>
        <begin position="66"/>
        <end position="79"/>
    </location>
</feature>
<evidence type="ECO:0000256" key="7">
    <source>
        <dbReference type="ARBA" id="ARBA00022989"/>
    </source>
</evidence>
<dbReference type="GeneTree" id="ENSGT01150000286928"/>
<evidence type="ECO:0000256" key="8">
    <source>
        <dbReference type="ARBA" id="ARBA00023136"/>
    </source>
</evidence>
<feature type="region of interest" description="Disordered" evidence="13">
    <location>
        <begin position="946"/>
        <end position="971"/>
    </location>
</feature>
<dbReference type="PANTHER" id="PTHR22625:SF9">
    <property type="entry name" value="PLEXIN-B2"/>
    <property type="match status" value="1"/>
</dbReference>
<gene>
    <name evidence="17" type="primary">PLXNB2</name>
</gene>
<dbReference type="Pfam" id="PF24479">
    <property type="entry name" value="PSI_PlexinA-B"/>
    <property type="match status" value="1"/>
</dbReference>
<evidence type="ECO:0000256" key="4">
    <source>
        <dbReference type="ARBA" id="ARBA00022692"/>
    </source>
</evidence>
<dbReference type="SUPFAM" id="SSF103575">
    <property type="entry name" value="Plexin repeat"/>
    <property type="match status" value="1"/>
</dbReference>
<dbReference type="InterPro" id="IPR046800">
    <property type="entry name" value="Plexin_RBD"/>
</dbReference>
<dbReference type="FunFam" id="2.60.40.10:FF:000203">
    <property type="entry name" value="Plexin B2"/>
    <property type="match status" value="1"/>
</dbReference>
<keyword evidence="11" id="KW-0325">Glycoprotein</keyword>
<sequence>MASWVSLLLFLFCQSISQAQEESSNNPVLEFTSETPINNVVQDPQTGRIYLGAVNTIFQLGPSLRQEARAETGPKEDSRTCTPPASACQDTKLMPNLNKLLLVHPSNGSLIVCGSRYRGICSLLNLSNVEQQLYYSDSKGEKTYVASIEDNVNVVGVMSTYKKDSQNFNVFVVGKGYGSLDSTKLISTRILQDLREWVVFESIIEASTVQTTPFVPKYLHDFRHAFKEDGFVYFLFSRTLDGTDNKNLTFVSRLCEDDHHYYSHTELQLNCGMNNRFNKVQAAYVASPGKELARKVLFMVARPDDDDDNNSALCVYPLNSINERLVDIISACYSDSGKISGKCRQIADLLENYKCGADFLPSPLASKPRFALKVNPALTKSGLLTSVAVAVENDHTIAFLGNNQGEVFKVELSLDLGEKVHSLIIFHVVILQITKVPVQTCLQKKDCQSCVELRDPYCGWCVLEGRCTRRSECRRAEEKNGWLWSPKQQCVKIVSFYPPNLSCKKTDKVQHCFTSHSFPQTLNMDFCTGRSLMSLHVLDFVCVRACVCAFVLQPNYVCESIFFSLLFTCSYSCVSRCMSCVASQWGCQWNTRDHTCSDTDDSVVAKCPQFENPDPVLIPVGHKNQILNVNVLPVYTIQRQENVMFASPLTASYPVTLYNCSMGREDCSLCKNADPKYRCVWCSRQKACVYEKLCNQQGSEDPHSTECPNPEITDIIPRFGPLRGGIAITIRGSNLGIHKEDIKRITVVGETCIHQEEKYSVSTSVVCEIGPVEFTKDHWGQIEVEVNGGKRGTSSMFFTYRDPIPDAVKPARGPKAGGTLITISGRFLDTGSKDDVQVTIGGVDCTVCKCSIHMFFCVFVCVRVCFSGGRNIVVTGSGFDLIQTAVMRVQGGNLTASEVFTTRITVTLPLQGRGFSRAMTAKEAQAFVGDVQCLVNTLQDDKLFLDPPSTPPRARSRRHRRDTRNNHNNFPEDTIKFGKGEWLVGSVQYEQKNDLPLYIIIPAVILPMLLIITISVYCYRRKSQQAEREYEKVKHQLENLEESVRDRCKKEFTDLMIEMEDHTNDLSEGRIPFLDYKTYTDRVFFLPSKDGANDVMITGRLDIPEARRATVTQALNQFSNLLNSKTFLINFIRTLERSHDFNARAKVYFASLLTVALHGKLEYYTDIMRTLLLELMEEYVHSKNPKLMLRRSETVVERMLCNWMSICLYQFLKDSAGEPLYKLFRAIKHQIEKGPVDARVKKAKYTLNDTGLLGDDVEYSVLTLQVLVQGEGPDVTPVKVLNCDTISQVKEKIIEQVYRNQPYSQRPKVDSVTLEWRPGSTGQILSDLDLTSQKEGRWKRINTLAHYNVRDNATLVLSRVLHPQHNYDQNQENHEERNALLEDDKVFHLVRPADELDEIKSKRGSIKDKSMTKAITEIYLTRLLSVKGTLQQFVDDFFRSVLCSGAVVPPAVKYFFDFLDEQALKHNNVDEETIHIWKTNSLPLRFWVNILKNPHFTFDVHVSEVVDASLSVIAQTFMDACTKSEHKLSRDSPSNKLLYAKEISTYKKMVDDYYKGIRQMVPVSDQDMNTHLAEVSRSHTDKLNTQVALHQLYQYASKYYDGIIASLDEDPAAQSKQLTLRLQQIAAALENKVTDL</sequence>
<evidence type="ECO:0000256" key="15">
    <source>
        <dbReference type="SAM" id="SignalP"/>
    </source>
</evidence>
<reference evidence="17" key="3">
    <citation type="submission" date="2025-09" db="UniProtKB">
        <authorList>
            <consortium name="Ensembl"/>
        </authorList>
    </citation>
    <scope>IDENTIFICATION</scope>
</reference>
<keyword evidence="9" id="KW-1015">Disulfide bond</keyword>
<dbReference type="Gene3D" id="2.130.10.10">
    <property type="entry name" value="YVTN repeat-like/Quinoprotein amine dehydrogenase"/>
    <property type="match status" value="1"/>
</dbReference>
<keyword evidence="10" id="KW-0675">Receptor</keyword>
<evidence type="ECO:0000256" key="10">
    <source>
        <dbReference type="ARBA" id="ARBA00023170"/>
    </source>
</evidence>
<dbReference type="InterPro" id="IPR002909">
    <property type="entry name" value="IPT_dom"/>
</dbReference>
<dbReference type="Ensembl" id="ENSAOCT00000082347.1">
    <property type="protein sequence ID" value="ENSAOCP00000074798.1"/>
    <property type="gene ID" value="ENSAOCG00000001042.2"/>
</dbReference>
<dbReference type="InterPro" id="IPR013783">
    <property type="entry name" value="Ig-like_fold"/>
</dbReference>
<keyword evidence="3" id="KW-1003">Cell membrane</keyword>
<accession>A0AAQ6A8N7</accession>
<keyword evidence="18" id="KW-1185">Reference proteome</keyword>
<dbReference type="Proteomes" id="UP001501940">
    <property type="component" value="Chromosome 3"/>
</dbReference>
<dbReference type="GO" id="GO:0007411">
    <property type="term" value="P:axon guidance"/>
    <property type="evidence" value="ECO:0007669"/>
    <property type="project" value="UniProtKB-ARBA"/>
</dbReference>
<keyword evidence="7 14" id="KW-1133">Transmembrane helix</keyword>
<dbReference type="FunFam" id="1.10.506.10:FF:000042">
    <property type="entry name" value="Plexin b2a"/>
    <property type="match status" value="1"/>
</dbReference>
<feature type="transmembrane region" description="Helical" evidence="14">
    <location>
        <begin position="995"/>
        <end position="1019"/>
    </location>
</feature>
<feature type="domain" description="Sema" evidence="16">
    <location>
        <begin position="11"/>
        <end position="462"/>
    </location>
</feature>
<dbReference type="Gene3D" id="1.10.506.10">
    <property type="entry name" value="GTPase Activation - p120gap, domain 1"/>
    <property type="match status" value="1"/>
</dbReference>
<feature type="signal peptide" evidence="15">
    <location>
        <begin position="1"/>
        <end position="19"/>
    </location>
</feature>
<dbReference type="Gene3D" id="2.60.40.10">
    <property type="entry name" value="Immunoglobulins"/>
    <property type="match status" value="3"/>
</dbReference>
<dbReference type="InterPro" id="IPR001627">
    <property type="entry name" value="Semap_dom"/>
</dbReference>
<reference evidence="17 18" key="1">
    <citation type="submission" date="2022-01" db="EMBL/GenBank/DDBJ databases">
        <title>A chromosome-scale genome assembly of the false clownfish, Amphiprion ocellaris.</title>
        <authorList>
            <person name="Ryu T."/>
        </authorList>
    </citation>
    <scope>NUCLEOTIDE SEQUENCE [LARGE SCALE GENOMIC DNA]</scope>
</reference>
<dbReference type="FunFam" id="3.10.20.90:FF:000102">
    <property type="entry name" value="Plexin B2"/>
    <property type="match status" value="1"/>
</dbReference>
<dbReference type="Pfam" id="PF20170">
    <property type="entry name" value="Plexin_RBD"/>
    <property type="match status" value="1"/>
</dbReference>
<evidence type="ECO:0000256" key="5">
    <source>
        <dbReference type="ARBA" id="ARBA00022729"/>
    </source>
</evidence>
<dbReference type="GO" id="GO:0002116">
    <property type="term" value="C:semaphorin receptor complex"/>
    <property type="evidence" value="ECO:0007669"/>
    <property type="project" value="TreeGrafter"/>
</dbReference>
<keyword evidence="4 14" id="KW-0812">Transmembrane</keyword>
<dbReference type="SMART" id="SM00630">
    <property type="entry name" value="Sema"/>
    <property type="match status" value="1"/>
</dbReference>
<keyword evidence="6" id="KW-0677">Repeat</keyword>
<dbReference type="GO" id="GO:0050772">
    <property type="term" value="P:positive regulation of axonogenesis"/>
    <property type="evidence" value="ECO:0007669"/>
    <property type="project" value="TreeGrafter"/>
</dbReference>
<dbReference type="GO" id="GO:0017154">
    <property type="term" value="F:semaphorin receptor activity"/>
    <property type="evidence" value="ECO:0007669"/>
    <property type="project" value="InterPro"/>
</dbReference>
<evidence type="ECO:0000256" key="3">
    <source>
        <dbReference type="ARBA" id="ARBA00022475"/>
    </source>
</evidence>
<dbReference type="SUPFAM" id="SSF81296">
    <property type="entry name" value="E set domains"/>
    <property type="match status" value="2"/>
</dbReference>
<evidence type="ECO:0000256" key="6">
    <source>
        <dbReference type="ARBA" id="ARBA00022737"/>
    </source>
</evidence>
<dbReference type="PANTHER" id="PTHR22625">
    <property type="entry name" value="PLEXIN"/>
    <property type="match status" value="1"/>
</dbReference>
<dbReference type="SMART" id="SM00423">
    <property type="entry name" value="PSI"/>
    <property type="match status" value="3"/>
</dbReference>
<comment type="subcellular location">
    <subcellularLocation>
        <location evidence="1">Cell membrane</location>
        <topology evidence="1">Single-pass type I membrane protein</topology>
    </subcellularLocation>
</comment>
<organism evidence="17 18">
    <name type="scientific">Amphiprion ocellaris</name>
    <name type="common">Clown anemonefish</name>
    <dbReference type="NCBI Taxonomy" id="80972"/>
    <lineage>
        <taxon>Eukaryota</taxon>
        <taxon>Metazoa</taxon>
        <taxon>Chordata</taxon>
        <taxon>Craniata</taxon>
        <taxon>Vertebrata</taxon>
        <taxon>Euteleostomi</taxon>
        <taxon>Actinopterygii</taxon>
        <taxon>Neopterygii</taxon>
        <taxon>Teleostei</taxon>
        <taxon>Neoteleostei</taxon>
        <taxon>Acanthomorphata</taxon>
        <taxon>Ovalentaria</taxon>
        <taxon>Pomacentridae</taxon>
        <taxon>Amphiprion</taxon>
    </lineage>
</organism>
<dbReference type="FunFam" id="1.10.506.10:FF:000035">
    <property type="entry name" value="Plexin b2a"/>
    <property type="match status" value="1"/>
</dbReference>
<dbReference type="InterPro" id="IPR036352">
    <property type="entry name" value="Semap_dom_sf"/>
</dbReference>
<dbReference type="InterPro" id="IPR002165">
    <property type="entry name" value="Plexin_repeat"/>
</dbReference>
<dbReference type="GO" id="GO:0005886">
    <property type="term" value="C:plasma membrane"/>
    <property type="evidence" value="ECO:0007669"/>
    <property type="project" value="UniProtKB-SubCell"/>
</dbReference>
<dbReference type="Pfam" id="PF01437">
    <property type="entry name" value="PSI"/>
    <property type="match status" value="1"/>
</dbReference>
<dbReference type="GO" id="GO:0008360">
    <property type="term" value="P:regulation of cell shape"/>
    <property type="evidence" value="ECO:0007669"/>
    <property type="project" value="TreeGrafter"/>
</dbReference>
<proteinExistence type="inferred from homology"/>
<dbReference type="SMART" id="SM00429">
    <property type="entry name" value="IPT"/>
    <property type="match status" value="2"/>
</dbReference>
<evidence type="ECO:0000256" key="14">
    <source>
        <dbReference type="SAM" id="Phobius"/>
    </source>
</evidence>
<evidence type="ECO:0000313" key="18">
    <source>
        <dbReference type="Proteomes" id="UP001501940"/>
    </source>
</evidence>
<protein>
    <recommendedName>
        <fullName evidence="16">Sema domain-containing protein</fullName>
    </recommendedName>
</protein>
<dbReference type="InterPro" id="IPR031148">
    <property type="entry name" value="Plexin"/>
</dbReference>
<dbReference type="Pfam" id="PF01403">
    <property type="entry name" value="Sema"/>
    <property type="match status" value="1"/>
</dbReference>
<feature type="chain" id="PRO_5043445361" description="Sema domain-containing protein" evidence="15">
    <location>
        <begin position="20"/>
        <end position="1636"/>
    </location>
</feature>
<dbReference type="Gene3D" id="3.10.20.90">
    <property type="entry name" value="Phosphatidylinositol 3-kinase Catalytic Subunit, Chain A, domain 1"/>
    <property type="match status" value="1"/>
</dbReference>
<dbReference type="InterPro" id="IPR008936">
    <property type="entry name" value="Rho_GTPase_activation_prot"/>
</dbReference>
<dbReference type="Pfam" id="PF08337">
    <property type="entry name" value="Plexin_cytopl"/>
    <property type="match status" value="1"/>
</dbReference>
<evidence type="ECO:0000313" key="17">
    <source>
        <dbReference type="Ensembl" id="ENSAOCP00000074798.1"/>
    </source>
</evidence>
<dbReference type="InterPro" id="IPR014756">
    <property type="entry name" value="Ig_E-set"/>
</dbReference>
<dbReference type="PROSITE" id="PS51004">
    <property type="entry name" value="SEMA"/>
    <property type="match status" value="1"/>
</dbReference>
<dbReference type="SUPFAM" id="SSF48350">
    <property type="entry name" value="GTPase activation domain, GAP"/>
    <property type="match status" value="1"/>
</dbReference>
<keyword evidence="8 14" id="KW-0472">Membrane</keyword>
<dbReference type="InterPro" id="IPR057533">
    <property type="entry name" value="PSI_Plexin-B"/>
</dbReference>
<evidence type="ECO:0000256" key="13">
    <source>
        <dbReference type="SAM" id="MobiDB-lite"/>
    </source>
</evidence>
<comment type="similarity">
    <text evidence="2">Belongs to the plexin family.</text>
</comment>
<evidence type="ECO:0000256" key="2">
    <source>
        <dbReference type="ARBA" id="ARBA00010297"/>
    </source>
</evidence>
<feature type="region of interest" description="Disordered" evidence="13">
    <location>
        <begin position="66"/>
        <end position="85"/>
    </location>
</feature>
<dbReference type="InterPro" id="IPR013548">
    <property type="entry name" value="Plexin_cytoplasmic_RasGAP_dom"/>
</dbReference>